<evidence type="ECO:0008006" key="6">
    <source>
        <dbReference type="Google" id="ProtNLM"/>
    </source>
</evidence>
<dbReference type="PROSITE" id="PS51450">
    <property type="entry name" value="LRR"/>
    <property type="match status" value="6"/>
</dbReference>
<dbReference type="InterPro" id="IPR050576">
    <property type="entry name" value="Cilia_flagella_integrity"/>
</dbReference>
<gene>
    <name evidence="4" type="primary">lrrc49</name>
</gene>
<dbReference type="SMART" id="SM00365">
    <property type="entry name" value="LRR_SD22"/>
    <property type="match status" value="7"/>
</dbReference>
<organism evidence="4 5">
    <name type="scientific">Sinocyclocheilus rhinocerous</name>
    <dbReference type="NCBI Taxonomy" id="307959"/>
    <lineage>
        <taxon>Eukaryota</taxon>
        <taxon>Metazoa</taxon>
        <taxon>Chordata</taxon>
        <taxon>Craniata</taxon>
        <taxon>Vertebrata</taxon>
        <taxon>Euteleostomi</taxon>
        <taxon>Actinopterygii</taxon>
        <taxon>Neopterygii</taxon>
        <taxon>Teleostei</taxon>
        <taxon>Ostariophysi</taxon>
        <taxon>Cypriniformes</taxon>
        <taxon>Cyprinidae</taxon>
        <taxon>Cyprininae</taxon>
        <taxon>Sinocyclocheilus</taxon>
    </lineage>
</organism>
<feature type="region of interest" description="Disordered" evidence="3">
    <location>
        <begin position="305"/>
        <end position="337"/>
    </location>
</feature>
<dbReference type="PANTHER" id="PTHR45973">
    <property type="entry name" value="PROTEIN PHOSPHATASE 1 REGULATORY SUBUNIT SDS22-RELATED"/>
    <property type="match status" value="1"/>
</dbReference>
<feature type="compositionally biased region" description="Polar residues" evidence="3">
    <location>
        <begin position="320"/>
        <end position="337"/>
    </location>
</feature>
<dbReference type="Proteomes" id="UP000472270">
    <property type="component" value="Unassembled WGS sequence"/>
</dbReference>
<dbReference type="InterPro" id="IPR032675">
    <property type="entry name" value="LRR_dom_sf"/>
</dbReference>
<accession>A0A673M5M6</accession>
<dbReference type="SUPFAM" id="SSF52058">
    <property type="entry name" value="L domain-like"/>
    <property type="match status" value="1"/>
</dbReference>
<proteinExistence type="predicted"/>
<evidence type="ECO:0000256" key="1">
    <source>
        <dbReference type="ARBA" id="ARBA00022614"/>
    </source>
</evidence>
<protein>
    <recommendedName>
        <fullName evidence="6">Leucine rich repeat containing 49</fullName>
    </recommendedName>
</protein>
<dbReference type="InterPro" id="IPR003591">
    <property type="entry name" value="Leu-rich_rpt_typical-subtyp"/>
</dbReference>
<dbReference type="Pfam" id="PF14580">
    <property type="entry name" value="LRR_9"/>
    <property type="match status" value="1"/>
</dbReference>
<keyword evidence="5" id="KW-1185">Reference proteome</keyword>
<evidence type="ECO:0000313" key="4">
    <source>
        <dbReference type="Ensembl" id="ENSSRHP00000085406.1"/>
    </source>
</evidence>
<reference evidence="4" key="2">
    <citation type="submission" date="2025-09" db="UniProtKB">
        <authorList>
            <consortium name="Ensembl"/>
        </authorList>
    </citation>
    <scope>IDENTIFICATION</scope>
</reference>
<feature type="compositionally biased region" description="Basic and acidic residues" evidence="3">
    <location>
        <begin position="249"/>
        <end position="276"/>
    </location>
</feature>
<evidence type="ECO:0000256" key="2">
    <source>
        <dbReference type="ARBA" id="ARBA00022737"/>
    </source>
</evidence>
<name>A0A673M5M6_9TELE</name>
<feature type="region of interest" description="Disordered" evidence="3">
    <location>
        <begin position="249"/>
        <end position="279"/>
    </location>
</feature>
<dbReference type="Ensembl" id="ENSSRHT00000087719.1">
    <property type="protein sequence ID" value="ENSSRHP00000085406.1"/>
    <property type="gene ID" value="ENSSRHG00000042281.1"/>
</dbReference>
<reference evidence="4" key="1">
    <citation type="submission" date="2025-08" db="UniProtKB">
        <authorList>
            <consortium name="Ensembl"/>
        </authorList>
    </citation>
    <scope>IDENTIFICATION</scope>
</reference>
<dbReference type="InterPro" id="IPR001611">
    <property type="entry name" value="Leu-rich_rpt"/>
</dbReference>
<evidence type="ECO:0000313" key="5">
    <source>
        <dbReference type="Proteomes" id="UP000472270"/>
    </source>
</evidence>
<dbReference type="Gene3D" id="3.80.10.10">
    <property type="entry name" value="Ribonuclease Inhibitor"/>
    <property type="match status" value="3"/>
</dbReference>
<dbReference type="SMART" id="SM00369">
    <property type="entry name" value="LRR_TYP"/>
    <property type="match status" value="5"/>
</dbReference>
<evidence type="ECO:0000256" key="3">
    <source>
        <dbReference type="SAM" id="MobiDB-lite"/>
    </source>
</evidence>
<dbReference type="PANTHER" id="PTHR45973:SF8">
    <property type="entry name" value="LEUCINE-RICH REPEAT-CONTAINING PROTEIN 49"/>
    <property type="match status" value="1"/>
</dbReference>
<dbReference type="AlphaFoldDB" id="A0A673M5M6"/>
<keyword evidence="1" id="KW-0433">Leucine-rich repeat</keyword>
<sequence>MLFKHISMVNYEKPSVNICRTVLKPIHCTIRTCFHSNNTLRGMTDVPHLDAAGNLRLLNMQHNLISHLQDLLHLQRLVFLDLYDNRVIDMSGVSSLTSLRVLLLGKNRIQRICDVDGLTKLDVLDLHNNQISQIENVSRLSKLRLLNLSGNRITRVENLQGLNCLTELNLRHNSITSVTDVENLPRLQRLFLSANSISRLDALACLWHCRSLSELSVDGNPVALESCYRQTLLRCCSPHLQLLDMKRVTEEERRTASVSARKEDEKKKESHKQTAHKERRRLAIQNAAQQWEGLKACLELPAQNGSKEDVSPEYSPAHSPAQTNGNTQETSPDDVQSLSISDSHLAELDSETLRLFGPGALETLERCWGVQTAASVTTVAFRYIHFDSIIPMFLRIRLKFPNLTHLMFMETSITHLPQLAALAQVRRLEQISVHPEWNPVVRLTLWRSFLIYRLQHLNLQKINGTEVTMNEIMASERMFGALGHVAATETPRCRLLLLLEESRKRQLQFLLDGRGRRSGVSPDDLKENGKQLGDALSRALFSYPSRLSDGPEVRPAPHILRLIDQRLIHRASGHCVKADALQKLWPSLFSEIVRDCVLEMRDKQAFRQTRLQRFHSESHT</sequence>
<keyword evidence="2" id="KW-0677">Repeat</keyword>